<proteinExistence type="predicted"/>
<reference evidence="2" key="1">
    <citation type="submission" date="2014-09" db="EMBL/GenBank/DDBJ databases">
        <authorList>
            <person name="Mudge J."/>
            <person name="Ramaraj T."/>
            <person name="Lindquist I.E."/>
            <person name="Bharti A.K."/>
            <person name="Sundararajan A."/>
            <person name="Cameron C.T."/>
            <person name="Woodward J.E."/>
            <person name="May G.D."/>
            <person name="Brubaker C."/>
            <person name="Broadhvest J."/>
            <person name="Wilkins T.A."/>
        </authorList>
    </citation>
    <scope>NUCLEOTIDE SEQUENCE</scope>
    <source>
        <strain evidence="2">cv. AKA8401</strain>
    </source>
</reference>
<gene>
    <name evidence="1" type="ORF">F383_29776</name>
</gene>
<name>A0A0B0PF98_GOSAR</name>
<dbReference type="Proteomes" id="UP000032142">
    <property type="component" value="Unassembled WGS sequence"/>
</dbReference>
<evidence type="ECO:0000313" key="1">
    <source>
        <dbReference type="EMBL" id="KHG23620.1"/>
    </source>
</evidence>
<evidence type="ECO:0000313" key="2">
    <source>
        <dbReference type="Proteomes" id="UP000032142"/>
    </source>
</evidence>
<organism evidence="1 2">
    <name type="scientific">Gossypium arboreum</name>
    <name type="common">Tree cotton</name>
    <name type="synonym">Gossypium nanking</name>
    <dbReference type="NCBI Taxonomy" id="29729"/>
    <lineage>
        <taxon>Eukaryota</taxon>
        <taxon>Viridiplantae</taxon>
        <taxon>Streptophyta</taxon>
        <taxon>Embryophyta</taxon>
        <taxon>Tracheophyta</taxon>
        <taxon>Spermatophyta</taxon>
        <taxon>Magnoliopsida</taxon>
        <taxon>eudicotyledons</taxon>
        <taxon>Gunneridae</taxon>
        <taxon>Pentapetalae</taxon>
        <taxon>rosids</taxon>
        <taxon>malvids</taxon>
        <taxon>Malvales</taxon>
        <taxon>Malvaceae</taxon>
        <taxon>Malvoideae</taxon>
        <taxon>Gossypium</taxon>
    </lineage>
</organism>
<keyword evidence="2" id="KW-1185">Reference proteome</keyword>
<accession>A0A0B0PF98</accession>
<protein>
    <submittedName>
        <fullName evidence="1">Uncharacterized protein</fullName>
    </submittedName>
</protein>
<dbReference type="AlphaFoldDB" id="A0A0B0PF98"/>
<dbReference type="EMBL" id="KN425691">
    <property type="protein sequence ID" value="KHG23620.1"/>
    <property type="molecule type" value="Genomic_DNA"/>
</dbReference>
<sequence>MLVYSATGRTYRTSILIT</sequence>